<gene>
    <name evidence="3" type="ORF">JTBM06_V1_10027</name>
</gene>
<feature type="compositionally biased region" description="Basic and acidic residues" evidence="1">
    <location>
        <begin position="75"/>
        <end position="86"/>
    </location>
</feature>
<reference evidence="3" key="1">
    <citation type="submission" date="2019-07" db="EMBL/GenBank/DDBJ databases">
        <authorList>
            <person name="Weber M."/>
            <person name="Kostadinov I."/>
            <person name="Kostadinov D I."/>
        </authorList>
    </citation>
    <scope>NUCLEOTIDE SEQUENCE</scope>
    <source>
        <strain evidence="3">Gfbio:sag-sample-m06:053724c1-46a9-4a36-b237-ea2bf867836b</strain>
    </source>
</reference>
<evidence type="ECO:0000256" key="1">
    <source>
        <dbReference type="SAM" id="MobiDB-lite"/>
    </source>
</evidence>
<feature type="domain" description="Helix-turn-helix" evidence="2">
    <location>
        <begin position="11"/>
        <end position="65"/>
    </location>
</feature>
<sequence length="86" mass="9851">MRHSIQDKRGLSEAEAAEYIGMSRSFLRQARMDGTRINRTPGPRFSKIGRKVIYLKDDLDAWLEGLRGDVSPQEENARKESDNDGR</sequence>
<dbReference type="AlphaFoldDB" id="A0A7D9H5L8"/>
<protein>
    <recommendedName>
        <fullName evidence="2">Helix-turn-helix domain-containing protein</fullName>
    </recommendedName>
</protein>
<proteinExistence type="predicted"/>
<organism evidence="3">
    <name type="scientific">uncultured Woeseiaceae bacterium</name>
    <dbReference type="NCBI Taxonomy" id="1983305"/>
    <lineage>
        <taxon>Bacteria</taxon>
        <taxon>Pseudomonadati</taxon>
        <taxon>Pseudomonadota</taxon>
        <taxon>Gammaproteobacteria</taxon>
        <taxon>Woeseiales</taxon>
        <taxon>Woeseiaceae</taxon>
        <taxon>environmental samples</taxon>
    </lineage>
</organism>
<dbReference type="InterPro" id="IPR041657">
    <property type="entry name" value="HTH_17"/>
</dbReference>
<feature type="region of interest" description="Disordered" evidence="1">
    <location>
        <begin position="67"/>
        <end position="86"/>
    </location>
</feature>
<evidence type="ECO:0000259" key="2">
    <source>
        <dbReference type="Pfam" id="PF12728"/>
    </source>
</evidence>
<name>A0A7D9H5L8_9GAMM</name>
<accession>A0A7D9H5L8</accession>
<dbReference type="Pfam" id="PF12728">
    <property type="entry name" value="HTH_17"/>
    <property type="match status" value="1"/>
</dbReference>
<dbReference type="EMBL" id="LR633967">
    <property type="protein sequence ID" value="VUX55305.1"/>
    <property type="molecule type" value="Genomic_DNA"/>
</dbReference>
<evidence type="ECO:0000313" key="3">
    <source>
        <dbReference type="EMBL" id="VUX55305.1"/>
    </source>
</evidence>